<keyword evidence="6" id="KW-0677">Repeat</keyword>
<dbReference type="Gramene" id="EOY19208">
    <property type="protein sequence ID" value="EOY19208"/>
    <property type="gene ID" value="TCM_044165"/>
</dbReference>
<evidence type="ECO:0000256" key="3">
    <source>
        <dbReference type="ARBA" id="ARBA00022614"/>
    </source>
</evidence>
<evidence type="ECO:0000313" key="13">
    <source>
        <dbReference type="Proteomes" id="UP000026915"/>
    </source>
</evidence>
<dbReference type="SUPFAM" id="SSF56112">
    <property type="entry name" value="Protein kinase-like (PK-like)"/>
    <property type="match status" value="1"/>
</dbReference>
<keyword evidence="4" id="KW-0812">Transmembrane</keyword>
<dbReference type="Gene3D" id="3.30.200.20">
    <property type="entry name" value="Phosphorylase Kinase, domain 1"/>
    <property type="match status" value="1"/>
</dbReference>
<dbReference type="Pfam" id="PF07714">
    <property type="entry name" value="PK_Tyr_Ser-Thr"/>
    <property type="match status" value="2"/>
</dbReference>
<dbReference type="InterPro" id="IPR017441">
    <property type="entry name" value="Protein_kinase_ATP_BS"/>
</dbReference>
<dbReference type="Pfam" id="PF00560">
    <property type="entry name" value="LRR_1"/>
    <property type="match status" value="3"/>
</dbReference>
<dbReference type="PROSITE" id="PS50011">
    <property type="entry name" value="PROTEIN_KINASE_DOM"/>
    <property type="match status" value="1"/>
</dbReference>
<dbReference type="AlphaFoldDB" id="A0A061FQQ3"/>
<keyword evidence="5" id="KW-0732">Signal</keyword>
<dbReference type="Gene3D" id="3.80.10.10">
    <property type="entry name" value="Ribonuclease Inhibitor"/>
    <property type="match status" value="1"/>
</dbReference>
<dbReference type="HOGENOM" id="CLU_000288_92_6_1"/>
<dbReference type="InParanoid" id="A0A061FQQ3"/>
<keyword evidence="12" id="KW-0418">Kinase</keyword>
<dbReference type="FunFam" id="3.80.10.10:FF:000041">
    <property type="entry name" value="LRR receptor-like serine/threonine-protein kinase ERECTA"/>
    <property type="match status" value="1"/>
</dbReference>
<dbReference type="EMBL" id="CM001888">
    <property type="protein sequence ID" value="EOY19208.1"/>
    <property type="molecule type" value="Genomic_DNA"/>
</dbReference>
<reference evidence="12 13" key="1">
    <citation type="journal article" date="2013" name="Genome Biol.">
        <title>The genome sequence of the most widely cultivated cacao type and its use to identify candidate genes regulating pod color.</title>
        <authorList>
            <person name="Motamayor J.C."/>
            <person name="Mockaitis K."/>
            <person name="Schmutz J."/>
            <person name="Haiminen N."/>
            <person name="Iii D.L."/>
            <person name="Cornejo O."/>
            <person name="Findley S.D."/>
            <person name="Zheng P."/>
            <person name="Utro F."/>
            <person name="Royaert S."/>
            <person name="Saski C."/>
            <person name="Jenkins J."/>
            <person name="Podicheti R."/>
            <person name="Zhao M."/>
            <person name="Scheffler B.E."/>
            <person name="Stack J.C."/>
            <person name="Feltus F.A."/>
            <person name="Mustiga G.M."/>
            <person name="Amores F."/>
            <person name="Phillips W."/>
            <person name="Marelli J.P."/>
            <person name="May G.D."/>
            <person name="Shapiro H."/>
            <person name="Ma J."/>
            <person name="Bustamante C.D."/>
            <person name="Schnell R.J."/>
            <person name="Main D."/>
            <person name="Gilbert D."/>
            <person name="Parida L."/>
            <person name="Kuhn D.N."/>
        </authorList>
    </citation>
    <scope>NUCLEOTIDE SEQUENCE [LARGE SCALE GENOMIC DNA]</scope>
    <source>
        <strain evidence="13">cv. Matina 1-6</strain>
    </source>
</reference>
<proteinExistence type="inferred from homology"/>
<dbReference type="InterPro" id="IPR000719">
    <property type="entry name" value="Prot_kinase_dom"/>
</dbReference>
<sequence>MNTNQIQGSLPLDLGITMSCIETLAVADNQFTGPIPVSISNASNLVEFNVVENKLSGSLPSFEKLDKLSRFVIGVNLLGSMKSTDLNFLYTLNIASRLKFLLIGENNFGGVLPDCIGNLSSNLVTFKTQDSRILGRIPTGIENLINLELLAVSNNQLSGSIPLDIGRLQKLRTFYSPRNSLSGSIPPSFGNLTMLITLDLEDNNLHGNIPSSLGVTLVFSFLLIWCFRKKKEEPITTYAEKSLLNLSYRCLLEATVSSANLVGSGSFGSVYKGILEESGVVIVVKVLNLLCRGASRSFMAECETLKNIRHRNLVKVLTEISDFGLAKFITPDMQNKSSSLSSSLGLRGTIGYAPPEYGLGSIVTTYGDVYSYGILLLEMFTGKKPTDKMFNENLNLHSFVKTALQNQVVAVTDTVLLQGSFQGENMTNNSRNQRDNKLLQSLNSIFEIRVTCSVVLPTERMNMTDVVAKLSSIRDQLLPTRPLRSLG</sequence>
<dbReference type="InterPro" id="IPR001611">
    <property type="entry name" value="Leu-rich_rpt"/>
</dbReference>
<keyword evidence="10" id="KW-0067">ATP-binding</keyword>
<evidence type="ECO:0000256" key="8">
    <source>
        <dbReference type="ARBA" id="ARBA00023136"/>
    </source>
</evidence>
<name>A0A061FQQ3_THECC</name>
<dbReference type="GO" id="GO:0004672">
    <property type="term" value="F:protein kinase activity"/>
    <property type="evidence" value="ECO:0007669"/>
    <property type="project" value="InterPro"/>
</dbReference>
<evidence type="ECO:0000256" key="7">
    <source>
        <dbReference type="ARBA" id="ARBA00022989"/>
    </source>
</evidence>
<dbReference type="Proteomes" id="UP000026915">
    <property type="component" value="Chromosome 10"/>
</dbReference>
<dbReference type="InterPro" id="IPR011009">
    <property type="entry name" value="Kinase-like_dom_sf"/>
</dbReference>
<dbReference type="PANTHER" id="PTHR27008:SF610">
    <property type="entry name" value="SERINE-THREONINE_TYROSINE-PROTEIN KINASE CATALYTIC DOMAIN-CONTAINING PROTEIN"/>
    <property type="match status" value="1"/>
</dbReference>
<dbReference type="PROSITE" id="PS00107">
    <property type="entry name" value="PROTEIN_KINASE_ATP"/>
    <property type="match status" value="1"/>
</dbReference>
<evidence type="ECO:0000256" key="4">
    <source>
        <dbReference type="ARBA" id="ARBA00022692"/>
    </source>
</evidence>
<dbReference type="STRING" id="3641.A0A061FQQ3"/>
<dbReference type="PANTHER" id="PTHR27008">
    <property type="entry name" value="OS04G0122200 PROTEIN"/>
    <property type="match status" value="1"/>
</dbReference>
<feature type="binding site" evidence="10">
    <location>
        <position position="285"/>
    </location>
    <ligand>
        <name>ATP</name>
        <dbReference type="ChEBI" id="CHEBI:30616"/>
    </ligand>
</feature>
<keyword evidence="10" id="KW-0547">Nucleotide-binding</keyword>
<gene>
    <name evidence="12" type="ORF">TCM_044165</name>
</gene>
<accession>A0A061FQQ3</accession>
<feature type="domain" description="Protein kinase" evidence="11">
    <location>
        <begin position="97"/>
        <end position="478"/>
    </location>
</feature>
<comment type="similarity">
    <text evidence="2">Belongs to the RLP family.</text>
</comment>
<keyword evidence="3" id="KW-0433">Leucine-rich repeat</keyword>
<dbReference type="GO" id="GO:0005524">
    <property type="term" value="F:ATP binding"/>
    <property type="evidence" value="ECO:0007669"/>
    <property type="project" value="UniProtKB-UniRule"/>
</dbReference>
<comment type="subcellular location">
    <subcellularLocation>
        <location evidence="1">Membrane</location>
        <topology evidence="1">Single-pass type I membrane protein</topology>
    </subcellularLocation>
</comment>
<dbReference type="GO" id="GO:0016020">
    <property type="term" value="C:membrane"/>
    <property type="evidence" value="ECO:0007669"/>
    <property type="project" value="UniProtKB-SubCell"/>
</dbReference>
<dbReference type="Gene3D" id="1.10.510.10">
    <property type="entry name" value="Transferase(Phosphotransferase) domain 1"/>
    <property type="match status" value="1"/>
</dbReference>
<evidence type="ECO:0000259" key="11">
    <source>
        <dbReference type="PROSITE" id="PS50011"/>
    </source>
</evidence>
<evidence type="ECO:0000313" key="12">
    <source>
        <dbReference type="EMBL" id="EOY19208.1"/>
    </source>
</evidence>
<dbReference type="InterPro" id="IPR032675">
    <property type="entry name" value="LRR_dom_sf"/>
</dbReference>
<evidence type="ECO:0000256" key="10">
    <source>
        <dbReference type="PROSITE-ProRule" id="PRU10141"/>
    </source>
</evidence>
<protein>
    <submittedName>
        <fullName evidence="12">Serine-threonine protein kinase, plant-type, putative</fullName>
    </submittedName>
</protein>
<keyword evidence="12" id="KW-0808">Transferase</keyword>
<keyword evidence="9" id="KW-0325">Glycoprotein</keyword>
<keyword evidence="8" id="KW-0472">Membrane</keyword>
<dbReference type="SUPFAM" id="SSF52058">
    <property type="entry name" value="L domain-like"/>
    <property type="match status" value="1"/>
</dbReference>
<dbReference type="OMA" id="ITMSCIE"/>
<keyword evidence="7" id="KW-1133">Transmembrane helix</keyword>
<dbReference type="InterPro" id="IPR051809">
    <property type="entry name" value="Plant_receptor-like_S/T_kinase"/>
</dbReference>
<dbReference type="InterPro" id="IPR001245">
    <property type="entry name" value="Ser-Thr/Tyr_kinase_cat_dom"/>
</dbReference>
<evidence type="ECO:0000256" key="1">
    <source>
        <dbReference type="ARBA" id="ARBA00004479"/>
    </source>
</evidence>
<keyword evidence="13" id="KW-1185">Reference proteome</keyword>
<organism evidence="12 13">
    <name type="scientific">Theobroma cacao</name>
    <name type="common">Cacao</name>
    <name type="synonym">Cocoa</name>
    <dbReference type="NCBI Taxonomy" id="3641"/>
    <lineage>
        <taxon>Eukaryota</taxon>
        <taxon>Viridiplantae</taxon>
        <taxon>Streptophyta</taxon>
        <taxon>Embryophyta</taxon>
        <taxon>Tracheophyta</taxon>
        <taxon>Spermatophyta</taxon>
        <taxon>Magnoliopsida</taxon>
        <taxon>eudicotyledons</taxon>
        <taxon>Gunneridae</taxon>
        <taxon>Pentapetalae</taxon>
        <taxon>rosids</taxon>
        <taxon>malvids</taxon>
        <taxon>Malvales</taxon>
        <taxon>Malvaceae</taxon>
        <taxon>Byttnerioideae</taxon>
        <taxon>Theobroma</taxon>
    </lineage>
</organism>
<evidence type="ECO:0000256" key="6">
    <source>
        <dbReference type="ARBA" id="ARBA00022737"/>
    </source>
</evidence>
<evidence type="ECO:0000256" key="9">
    <source>
        <dbReference type="ARBA" id="ARBA00023180"/>
    </source>
</evidence>
<evidence type="ECO:0000256" key="5">
    <source>
        <dbReference type="ARBA" id="ARBA00022729"/>
    </source>
</evidence>
<evidence type="ECO:0000256" key="2">
    <source>
        <dbReference type="ARBA" id="ARBA00009592"/>
    </source>
</evidence>